<dbReference type="Proteomes" id="UP000319280">
    <property type="component" value="Unassembled WGS sequence"/>
</dbReference>
<keyword evidence="11" id="KW-0969">Cilium</keyword>
<keyword evidence="4" id="KW-1005">Bacterial flagellum biogenesis</keyword>
<evidence type="ECO:0000313" key="11">
    <source>
        <dbReference type="EMBL" id="TRM12399.1"/>
    </source>
</evidence>
<sequence>MTSLSSIYRGQTPLSEKKQIKLRPLTCNKQHDAEANQAKTEEQKMINDEITKAQNELEQIKKQQSELLQQTNAEIEAAKSEWEAERQQYMEQAHQEGFAQGFEQGKQEGLEQYRLLLEQANNTVSLATNDYHAVIAQSEEAILELAIQCAEKIIHEKLNDNPEAFLSIIREAVNELKDHSEIAIYVHPENFEMVTRQKDEFTNIFENDRKITVYADEELDEYSCLIEHSFGQIEAGMDTQLQQLRETLHEISLEQGGE</sequence>
<dbReference type="EMBL" id="VJMZ01000001">
    <property type="protein sequence ID" value="TRM12399.1"/>
    <property type="molecule type" value="Genomic_DNA"/>
</dbReference>
<evidence type="ECO:0000256" key="6">
    <source>
        <dbReference type="ARBA" id="ARBA00023225"/>
    </source>
</evidence>
<dbReference type="GO" id="GO:0005829">
    <property type="term" value="C:cytosol"/>
    <property type="evidence" value="ECO:0007669"/>
    <property type="project" value="TreeGrafter"/>
</dbReference>
<dbReference type="Pfam" id="PF02108">
    <property type="entry name" value="FliH"/>
    <property type="match status" value="1"/>
</dbReference>
<dbReference type="GO" id="GO:0015031">
    <property type="term" value="P:protein transport"/>
    <property type="evidence" value="ECO:0007669"/>
    <property type="project" value="UniProtKB-KW"/>
</dbReference>
<keyword evidence="8" id="KW-0175">Coiled coil</keyword>
<dbReference type="PANTHER" id="PTHR34982:SF1">
    <property type="entry name" value="FLAGELLAR ASSEMBLY PROTEIN FLIH"/>
    <property type="match status" value="1"/>
</dbReference>
<dbReference type="PANTHER" id="PTHR34982">
    <property type="entry name" value="YOP PROTEINS TRANSLOCATION PROTEIN L"/>
    <property type="match status" value="1"/>
</dbReference>
<feature type="compositionally biased region" description="Polar residues" evidence="9">
    <location>
        <begin position="1"/>
        <end position="14"/>
    </location>
</feature>
<comment type="function">
    <text evidence="1">Needed for flagellar regrowth and assembly.</text>
</comment>
<feature type="coiled-coil region" evidence="8">
    <location>
        <begin position="36"/>
        <end position="130"/>
    </location>
</feature>
<comment type="similarity">
    <text evidence="2">Belongs to the FliH family.</text>
</comment>
<feature type="region of interest" description="Disordered" evidence="9">
    <location>
        <begin position="1"/>
        <end position="21"/>
    </location>
</feature>
<dbReference type="InterPro" id="IPR051472">
    <property type="entry name" value="T3SS_Stator/FliH"/>
</dbReference>
<keyword evidence="3" id="KW-0813">Transport</keyword>
<evidence type="ECO:0000256" key="1">
    <source>
        <dbReference type="ARBA" id="ARBA00003041"/>
    </source>
</evidence>
<protein>
    <recommendedName>
        <fullName evidence="7">Flagellar assembly protein FliH</fullName>
    </recommendedName>
</protein>
<evidence type="ECO:0000256" key="3">
    <source>
        <dbReference type="ARBA" id="ARBA00022448"/>
    </source>
</evidence>
<keyword evidence="12" id="KW-1185">Reference proteome</keyword>
<keyword evidence="5" id="KW-0653">Protein transport</keyword>
<evidence type="ECO:0000256" key="7">
    <source>
        <dbReference type="NCBIfam" id="TIGR03825"/>
    </source>
</evidence>
<feature type="domain" description="Flagellar assembly protein FliH/Type III secretion system HrpE" evidence="10">
    <location>
        <begin position="133"/>
        <end position="244"/>
    </location>
</feature>
<evidence type="ECO:0000259" key="10">
    <source>
        <dbReference type="Pfam" id="PF02108"/>
    </source>
</evidence>
<evidence type="ECO:0000256" key="2">
    <source>
        <dbReference type="ARBA" id="ARBA00006602"/>
    </source>
</evidence>
<proteinExistence type="inferred from homology"/>
<dbReference type="InterPro" id="IPR022524">
    <property type="entry name" value="FliH_Bacilli"/>
</dbReference>
<keyword evidence="11" id="KW-0966">Cell projection</keyword>
<dbReference type="NCBIfam" id="TIGR03825">
    <property type="entry name" value="FliH_bacil"/>
    <property type="match status" value="1"/>
</dbReference>
<comment type="caution">
    <text evidence="11">The sequence shown here is derived from an EMBL/GenBank/DDBJ whole genome shotgun (WGS) entry which is preliminary data.</text>
</comment>
<evidence type="ECO:0000313" key="12">
    <source>
        <dbReference type="Proteomes" id="UP000319280"/>
    </source>
</evidence>
<reference evidence="11 12" key="1">
    <citation type="submission" date="2019-07" db="EMBL/GenBank/DDBJ databases">
        <title>Genomic analysis of Lentibacillus sp. NKC851-2.</title>
        <authorList>
            <person name="Oh Y.J."/>
        </authorList>
    </citation>
    <scope>NUCLEOTIDE SEQUENCE [LARGE SCALE GENOMIC DNA]</scope>
    <source>
        <strain evidence="11 12">NKC851-2</strain>
    </source>
</reference>
<evidence type="ECO:0000256" key="4">
    <source>
        <dbReference type="ARBA" id="ARBA00022795"/>
    </source>
</evidence>
<accession>A0A549YKI7</accession>
<keyword evidence="11" id="KW-0282">Flagellum</keyword>
<dbReference type="AlphaFoldDB" id="A0A549YKI7"/>
<evidence type="ECO:0000256" key="8">
    <source>
        <dbReference type="SAM" id="Coils"/>
    </source>
</evidence>
<keyword evidence="6" id="KW-1006">Bacterial flagellum protein export</keyword>
<evidence type="ECO:0000256" key="9">
    <source>
        <dbReference type="SAM" id="MobiDB-lite"/>
    </source>
</evidence>
<evidence type="ECO:0000256" key="5">
    <source>
        <dbReference type="ARBA" id="ARBA00022927"/>
    </source>
</evidence>
<dbReference type="GO" id="GO:0044781">
    <property type="term" value="P:bacterial-type flagellum organization"/>
    <property type="evidence" value="ECO:0007669"/>
    <property type="project" value="UniProtKB-KW"/>
</dbReference>
<gene>
    <name evidence="11" type="primary">fliH</name>
    <name evidence="11" type="ORF">FH966_12245</name>
</gene>
<organism evidence="11 12">
    <name type="scientific">Lentibacillus cibarius</name>
    <dbReference type="NCBI Taxonomy" id="2583219"/>
    <lineage>
        <taxon>Bacteria</taxon>
        <taxon>Bacillati</taxon>
        <taxon>Bacillota</taxon>
        <taxon>Bacilli</taxon>
        <taxon>Bacillales</taxon>
        <taxon>Bacillaceae</taxon>
        <taxon>Lentibacillus</taxon>
    </lineage>
</organism>
<dbReference type="InterPro" id="IPR018035">
    <property type="entry name" value="Flagellar_FliH/T3SS_HrpE"/>
</dbReference>
<name>A0A549YKI7_9BACI</name>